<dbReference type="Pfam" id="PF13439">
    <property type="entry name" value="Glyco_transf_4"/>
    <property type="match status" value="1"/>
</dbReference>
<dbReference type="PANTHER" id="PTHR45947:SF3">
    <property type="entry name" value="SULFOQUINOVOSYL TRANSFERASE SQD2"/>
    <property type="match status" value="1"/>
</dbReference>
<dbReference type="RefSeq" id="WP_264945635.1">
    <property type="nucleotide sequence ID" value="NZ_JAPDRA010000009.1"/>
</dbReference>
<dbReference type="Proteomes" id="UP001596977">
    <property type="component" value="Unassembled WGS sequence"/>
</dbReference>
<organism evidence="2 3">
    <name type="scientific">Sphingomonas canadensis</name>
    <dbReference type="NCBI Taxonomy" id="1219257"/>
    <lineage>
        <taxon>Bacteria</taxon>
        <taxon>Pseudomonadati</taxon>
        <taxon>Pseudomonadota</taxon>
        <taxon>Alphaproteobacteria</taxon>
        <taxon>Sphingomonadales</taxon>
        <taxon>Sphingomonadaceae</taxon>
        <taxon>Sphingomonas</taxon>
    </lineage>
</organism>
<dbReference type="InterPro" id="IPR028098">
    <property type="entry name" value="Glyco_trans_4-like_N"/>
</dbReference>
<dbReference type="InterPro" id="IPR050194">
    <property type="entry name" value="Glycosyltransferase_grp1"/>
</dbReference>
<dbReference type="SUPFAM" id="SSF53756">
    <property type="entry name" value="UDP-Glycosyltransferase/glycogen phosphorylase"/>
    <property type="match status" value="1"/>
</dbReference>
<comment type="caution">
    <text evidence="2">The sequence shown here is derived from an EMBL/GenBank/DDBJ whole genome shotgun (WGS) entry which is preliminary data.</text>
</comment>
<evidence type="ECO:0000259" key="1">
    <source>
        <dbReference type="Pfam" id="PF13439"/>
    </source>
</evidence>
<dbReference type="Pfam" id="PF13692">
    <property type="entry name" value="Glyco_trans_1_4"/>
    <property type="match status" value="1"/>
</dbReference>
<dbReference type="PANTHER" id="PTHR45947">
    <property type="entry name" value="SULFOQUINOVOSYL TRANSFERASE SQD2"/>
    <property type="match status" value="1"/>
</dbReference>
<reference evidence="3" key="1">
    <citation type="journal article" date="2019" name="Int. J. Syst. Evol. Microbiol.">
        <title>The Global Catalogue of Microorganisms (GCM) 10K type strain sequencing project: providing services to taxonomists for standard genome sequencing and annotation.</title>
        <authorList>
            <consortium name="The Broad Institute Genomics Platform"/>
            <consortium name="The Broad Institute Genome Sequencing Center for Infectious Disease"/>
            <person name="Wu L."/>
            <person name="Ma J."/>
        </authorList>
    </citation>
    <scope>NUCLEOTIDE SEQUENCE [LARGE SCALE GENOMIC DNA]</scope>
    <source>
        <strain evidence="3">CCUG 62982</strain>
    </source>
</reference>
<protein>
    <submittedName>
        <fullName evidence="2">Glycosyltransferase family 4 protein</fullName>
        <ecNumber evidence="2">2.4.-.-</ecNumber>
    </submittedName>
</protein>
<dbReference type="EMBL" id="JBHTJG010000009">
    <property type="protein sequence ID" value="MFD0947877.1"/>
    <property type="molecule type" value="Genomic_DNA"/>
</dbReference>
<keyword evidence="3" id="KW-1185">Reference proteome</keyword>
<keyword evidence="2" id="KW-0808">Transferase</keyword>
<dbReference type="GO" id="GO:0016757">
    <property type="term" value="F:glycosyltransferase activity"/>
    <property type="evidence" value="ECO:0007669"/>
    <property type="project" value="UniProtKB-KW"/>
</dbReference>
<feature type="domain" description="Glycosyltransferase subfamily 4-like N-terminal" evidence="1">
    <location>
        <begin position="20"/>
        <end position="186"/>
    </location>
</feature>
<dbReference type="EC" id="2.4.-.-" evidence="2"/>
<sequence length="383" mass="42007">MHASDLRVALFSGNYNYVRDGANQSLNRLMGYVMAQGAKVRVYSPTTSTPAFEPTGDLVSVPSLPFPGGRSEYRLALGLTPGARRDLEAYQPNLIHCSAPEFLCHGALKWAEKHGIARVATAQTRFETYFRYYGLGFVEPSIIRLLTRFYNRFDEVMPTGPMMVDLLRSYGVTVPMSIWSRGVDHAKFNPARRDMAWRRSIGIGDDEVVVGFLGRLVLEKGLDVFSDVMAILRERDVPHRVLVIGEGPARQWFADRVPEAVFVGFQVGEDLARGVASMDIFFNPSITESFGNVTLEAMASGVAVVAARTTGPVGLVEEGVSGILVEPGDNEGYAAAIAGYALDAGRRQAAGEAGHAIAQRFHWDRINQAALDTYLRAAEKRTQ</sequence>
<dbReference type="CDD" id="cd03814">
    <property type="entry name" value="GT4-like"/>
    <property type="match status" value="1"/>
</dbReference>
<accession>A0ABW3H9M6</accession>
<evidence type="ECO:0000313" key="3">
    <source>
        <dbReference type="Proteomes" id="UP001596977"/>
    </source>
</evidence>
<proteinExistence type="predicted"/>
<name>A0ABW3H9M6_9SPHN</name>
<keyword evidence="2" id="KW-0328">Glycosyltransferase</keyword>
<dbReference type="Gene3D" id="3.40.50.2000">
    <property type="entry name" value="Glycogen Phosphorylase B"/>
    <property type="match status" value="2"/>
</dbReference>
<evidence type="ECO:0000313" key="2">
    <source>
        <dbReference type="EMBL" id="MFD0947877.1"/>
    </source>
</evidence>
<gene>
    <name evidence="2" type="ORF">ACFQ1E_16155</name>
</gene>